<evidence type="ECO:0000256" key="1">
    <source>
        <dbReference type="SAM" id="MobiDB-lite"/>
    </source>
</evidence>
<accession>A0AAE0G4Q2</accession>
<protein>
    <submittedName>
        <fullName evidence="2">Uncharacterized protein</fullName>
    </submittedName>
</protein>
<dbReference type="Proteomes" id="UP001190700">
    <property type="component" value="Unassembled WGS sequence"/>
</dbReference>
<feature type="compositionally biased region" description="Pro residues" evidence="1">
    <location>
        <begin position="61"/>
        <end position="97"/>
    </location>
</feature>
<dbReference type="AlphaFoldDB" id="A0AAE0G4Q2"/>
<gene>
    <name evidence="2" type="ORF">CYMTET_20357</name>
</gene>
<name>A0AAE0G4Q2_9CHLO</name>
<evidence type="ECO:0000313" key="2">
    <source>
        <dbReference type="EMBL" id="KAK3271283.1"/>
    </source>
</evidence>
<sequence>MGDPAAANMRSTSMGHPVWEWIPATARESELAHFDQDGLAAWSEISNSEWYMDMSSVTAQPPTPVPFPTPLPVPAPMPGPAPAPAPTPGPASAPTPVPALTPTPAPAPVPIPTTVLAAGPMPAARPPSFPRPTPGLSARAQPFVPGTIRVPPGSNVRASSDEIRQEHKVKEMVTKLVKSVSKFPRSAADTKSADKDGLLAQLEHYFNLVRLYL</sequence>
<feature type="region of interest" description="Disordered" evidence="1">
    <location>
        <begin position="140"/>
        <end position="164"/>
    </location>
</feature>
<evidence type="ECO:0000313" key="3">
    <source>
        <dbReference type="Proteomes" id="UP001190700"/>
    </source>
</evidence>
<organism evidence="2 3">
    <name type="scientific">Cymbomonas tetramitiformis</name>
    <dbReference type="NCBI Taxonomy" id="36881"/>
    <lineage>
        <taxon>Eukaryota</taxon>
        <taxon>Viridiplantae</taxon>
        <taxon>Chlorophyta</taxon>
        <taxon>Pyramimonadophyceae</taxon>
        <taxon>Pyramimonadales</taxon>
        <taxon>Pyramimonadaceae</taxon>
        <taxon>Cymbomonas</taxon>
    </lineage>
</organism>
<feature type="region of interest" description="Disordered" evidence="1">
    <location>
        <begin position="56"/>
        <end position="97"/>
    </location>
</feature>
<proteinExistence type="predicted"/>
<comment type="caution">
    <text evidence="2">The sequence shown here is derived from an EMBL/GenBank/DDBJ whole genome shotgun (WGS) entry which is preliminary data.</text>
</comment>
<keyword evidence="3" id="KW-1185">Reference proteome</keyword>
<reference evidence="2 3" key="1">
    <citation type="journal article" date="2015" name="Genome Biol. Evol.">
        <title>Comparative Genomics of a Bacterivorous Green Alga Reveals Evolutionary Causalities and Consequences of Phago-Mixotrophic Mode of Nutrition.</title>
        <authorList>
            <person name="Burns J.A."/>
            <person name="Paasch A."/>
            <person name="Narechania A."/>
            <person name="Kim E."/>
        </authorList>
    </citation>
    <scope>NUCLEOTIDE SEQUENCE [LARGE SCALE GENOMIC DNA]</scope>
    <source>
        <strain evidence="2 3">PLY_AMNH</strain>
    </source>
</reference>
<dbReference type="EMBL" id="LGRX02009870">
    <property type="protein sequence ID" value="KAK3271283.1"/>
    <property type="molecule type" value="Genomic_DNA"/>
</dbReference>